<evidence type="ECO:0000313" key="1">
    <source>
        <dbReference type="EMBL" id="KAL2280821.1"/>
    </source>
</evidence>
<organism evidence="1 2">
    <name type="scientific">Diaporthe vaccinii</name>
    <dbReference type="NCBI Taxonomy" id="105482"/>
    <lineage>
        <taxon>Eukaryota</taxon>
        <taxon>Fungi</taxon>
        <taxon>Dikarya</taxon>
        <taxon>Ascomycota</taxon>
        <taxon>Pezizomycotina</taxon>
        <taxon>Sordariomycetes</taxon>
        <taxon>Sordariomycetidae</taxon>
        <taxon>Diaporthales</taxon>
        <taxon>Diaporthaceae</taxon>
        <taxon>Diaporthe</taxon>
        <taxon>Diaporthe eres species complex</taxon>
    </lineage>
</organism>
<reference evidence="1 2" key="1">
    <citation type="submission" date="2024-03" db="EMBL/GenBank/DDBJ databases">
        <title>A high-quality draft genome sequence of Diaporthe vaccinii, a causative agent of upright dieback and viscid rot disease in cranberry plants.</title>
        <authorList>
            <person name="Sarrasin M."/>
            <person name="Lang B.F."/>
            <person name="Burger G."/>
        </authorList>
    </citation>
    <scope>NUCLEOTIDE SEQUENCE [LARGE SCALE GENOMIC DNA]</scope>
    <source>
        <strain evidence="1 2">IS7</strain>
    </source>
</reference>
<protein>
    <recommendedName>
        <fullName evidence="3">Aminoglycoside phosphotransferase domain-containing protein</fullName>
    </recommendedName>
</protein>
<dbReference type="Proteomes" id="UP001600888">
    <property type="component" value="Unassembled WGS sequence"/>
</dbReference>
<gene>
    <name evidence="1" type="ORF">FJTKL_12322</name>
</gene>
<proteinExistence type="predicted"/>
<dbReference type="SUPFAM" id="SSF56112">
    <property type="entry name" value="Protein kinase-like (PK-like)"/>
    <property type="match status" value="1"/>
</dbReference>
<name>A0ABR4EED8_9PEZI</name>
<comment type="caution">
    <text evidence="1">The sequence shown here is derived from an EMBL/GenBank/DDBJ whole genome shotgun (WGS) entry which is preliminary data.</text>
</comment>
<dbReference type="InterPro" id="IPR011009">
    <property type="entry name" value="Kinase-like_dom_sf"/>
</dbReference>
<accession>A0ABR4EED8</accession>
<dbReference type="EMBL" id="JBAWTH010000063">
    <property type="protein sequence ID" value="KAL2280821.1"/>
    <property type="molecule type" value="Genomic_DNA"/>
</dbReference>
<keyword evidence="2" id="KW-1185">Reference proteome</keyword>
<evidence type="ECO:0000313" key="2">
    <source>
        <dbReference type="Proteomes" id="UP001600888"/>
    </source>
</evidence>
<evidence type="ECO:0008006" key="3">
    <source>
        <dbReference type="Google" id="ProtNLM"/>
    </source>
</evidence>
<sequence>MNVSRVDQDTEREELKQLKCLIRNADSASHDESHQFYGDRVLKHDTPSGDEIAIKFKRSHADFEDDGIQTEADMMHYAATHGVLAPQVRAVYDIHTVSSTRPSAFAMASDRLPGDRLYEVWADLSDEGRSSIVAQLREQIGNMRSCTRSYIGRVNNRSTCDVYERMPGKVCGPFVDEEHFDQWCLARVPDGLFGLTRKVDTVAGKGAAEAFSQEAGGVVGTSPAADIAAMLGSEAEFYWSGCVQMVQSFLGEGTTPGRWACRHDGLGIMPRKGKT</sequence>